<sequence>MTTTDVLPPAEALLTKFLRDTRTVFLRELMPTLRQPSGLIYTMGQPLLFLVLFGSMLAGDNGGGSPWQWFVPGILIMMCLSGPMMAGYSLLTELLSGSFERMLVSPLSRTAMLVGRTLKEFLVLLAQAALIIAVAVPLGFELRPLGVLAGLALLMVFGAGLVALSYVLAIASRPSGELFYGVTQMVMFPVLLLSGVLLPVSSGPDWLRVVAGLNPVSYLVDAERALFAGGFAEPAVLHGALTAVAVGAIGLLLGTRAMRRGV</sequence>
<evidence type="ECO:0000259" key="7">
    <source>
        <dbReference type="PROSITE" id="PS51012"/>
    </source>
</evidence>
<dbReference type="InterPro" id="IPR051784">
    <property type="entry name" value="Nod_factor_ABC_transporter"/>
</dbReference>
<protein>
    <recommendedName>
        <fullName evidence="6">Transport permease protein</fullName>
    </recommendedName>
</protein>
<dbReference type="PANTHER" id="PTHR43229">
    <property type="entry name" value="NODULATION PROTEIN J"/>
    <property type="match status" value="1"/>
</dbReference>
<feature type="transmembrane region" description="Helical" evidence="6">
    <location>
        <begin position="38"/>
        <end position="57"/>
    </location>
</feature>
<evidence type="ECO:0000256" key="6">
    <source>
        <dbReference type="RuleBase" id="RU361157"/>
    </source>
</evidence>
<accession>A0ABV5ZUW9</accession>
<keyword evidence="6" id="KW-1003">Cell membrane</keyword>
<evidence type="ECO:0000256" key="4">
    <source>
        <dbReference type="ARBA" id="ARBA00023136"/>
    </source>
</evidence>
<reference evidence="8 9" key="1">
    <citation type="submission" date="2024-09" db="EMBL/GenBank/DDBJ databases">
        <authorList>
            <person name="Sun Q."/>
            <person name="Mori K."/>
        </authorList>
    </citation>
    <scope>NUCLEOTIDE SEQUENCE [LARGE SCALE GENOMIC DNA]</scope>
    <source>
        <strain evidence="8 9">TBRC 7907</strain>
    </source>
</reference>
<evidence type="ECO:0000313" key="9">
    <source>
        <dbReference type="Proteomes" id="UP001589693"/>
    </source>
</evidence>
<dbReference type="InterPro" id="IPR000412">
    <property type="entry name" value="ABC_2_transport"/>
</dbReference>
<keyword evidence="5" id="KW-0046">Antibiotic resistance</keyword>
<evidence type="ECO:0000256" key="1">
    <source>
        <dbReference type="ARBA" id="ARBA00004141"/>
    </source>
</evidence>
<name>A0ABV5ZUW9_9PSEU</name>
<dbReference type="Pfam" id="PF01061">
    <property type="entry name" value="ABC2_membrane"/>
    <property type="match status" value="1"/>
</dbReference>
<comment type="subcellular location">
    <subcellularLocation>
        <location evidence="6">Cell membrane</location>
        <topology evidence="6">Multi-pass membrane protein</topology>
    </subcellularLocation>
    <subcellularLocation>
        <location evidence="1">Membrane</location>
        <topology evidence="1">Multi-pass membrane protein</topology>
    </subcellularLocation>
</comment>
<dbReference type="Proteomes" id="UP001589693">
    <property type="component" value="Unassembled WGS sequence"/>
</dbReference>
<comment type="caution">
    <text evidence="8">The sequence shown here is derived from an EMBL/GenBank/DDBJ whole genome shotgun (WGS) entry which is preliminary data.</text>
</comment>
<evidence type="ECO:0000256" key="5">
    <source>
        <dbReference type="ARBA" id="ARBA00023251"/>
    </source>
</evidence>
<keyword evidence="2 6" id="KW-0812">Transmembrane</keyword>
<evidence type="ECO:0000256" key="2">
    <source>
        <dbReference type="ARBA" id="ARBA00022692"/>
    </source>
</evidence>
<evidence type="ECO:0000313" key="8">
    <source>
        <dbReference type="EMBL" id="MFB9904003.1"/>
    </source>
</evidence>
<dbReference type="PANTHER" id="PTHR43229:SF2">
    <property type="entry name" value="NODULATION PROTEIN J"/>
    <property type="match status" value="1"/>
</dbReference>
<keyword evidence="4 6" id="KW-0472">Membrane</keyword>
<feature type="transmembrane region" description="Helical" evidence="6">
    <location>
        <begin position="235"/>
        <end position="254"/>
    </location>
</feature>
<keyword evidence="9" id="KW-1185">Reference proteome</keyword>
<feature type="transmembrane region" description="Helical" evidence="6">
    <location>
        <begin position="69"/>
        <end position="91"/>
    </location>
</feature>
<proteinExistence type="inferred from homology"/>
<comment type="similarity">
    <text evidence="6">Belongs to the ABC-2 integral membrane protein family.</text>
</comment>
<feature type="transmembrane region" description="Helical" evidence="6">
    <location>
        <begin position="121"/>
        <end position="140"/>
    </location>
</feature>
<dbReference type="PROSITE" id="PS51012">
    <property type="entry name" value="ABC_TM2"/>
    <property type="match status" value="1"/>
</dbReference>
<feature type="transmembrane region" description="Helical" evidence="6">
    <location>
        <begin position="146"/>
        <end position="171"/>
    </location>
</feature>
<dbReference type="PIRSF" id="PIRSF006648">
    <property type="entry name" value="DrrB"/>
    <property type="match status" value="1"/>
</dbReference>
<organism evidence="8 9">
    <name type="scientific">Allokutzneria oryzae</name>
    <dbReference type="NCBI Taxonomy" id="1378989"/>
    <lineage>
        <taxon>Bacteria</taxon>
        <taxon>Bacillati</taxon>
        <taxon>Actinomycetota</taxon>
        <taxon>Actinomycetes</taxon>
        <taxon>Pseudonocardiales</taxon>
        <taxon>Pseudonocardiaceae</taxon>
        <taxon>Allokutzneria</taxon>
    </lineage>
</organism>
<feature type="transmembrane region" description="Helical" evidence="6">
    <location>
        <begin position="178"/>
        <end position="198"/>
    </location>
</feature>
<feature type="domain" description="ABC transmembrane type-2" evidence="7">
    <location>
        <begin position="37"/>
        <end position="261"/>
    </location>
</feature>
<gene>
    <name evidence="8" type="ORF">ACFFQA_08630</name>
</gene>
<dbReference type="InterPro" id="IPR047817">
    <property type="entry name" value="ABC2_TM_bact-type"/>
</dbReference>
<evidence type="ECO:0000256" key="3">
    <source>
        <dbReference type="ARBA" id="ARBA00022989"/>
    </source>
</evidence>
<keyword evidence="3 6" id="KW-1133">Transmembrane helix</keyword>
<dbReference type="RefSeq" id="WP_377851164.1">
    <property type="nucleotide sequence ID" value="NZ_JBHLZU010000007.1"/>
</dbReference>
<dbReference type="InterPro" id="IPR013525">
    <property type="entry name" value="ABC2_TM"/>
</dbReference>
<keyword evidence="6" id="KW-0813">Transport</keyword>
<dbReference type="EMBL" id="JBHLZU010000007">
    <property type="protein sequence ID" value="MFB9904003.1"/>
    <property type="molecule type" value="Genomic_DNA"/>
</dbReference>